<name>A0A812Q118_SYMPI</name>
<evidence type="ECO:0000313" key="1">
    <source>
        <dbReference type="EMBL" id="CAE7366985.1"/>
    </source>
</evidence>
<accession>A0A812Q118</accession>
<evidence type="ECO:0008006" key="3">
    <source>
        <dbReference type="Google" id="ProtNLM"/>
    </source>
</evidence>
<sequence>MDKQIRLLENPFAKRHTKESPRYALTVLPEYCHKILHENKTWEIRGQKCAKHLTERICIAESGSGMLVGEMVISESRLITRQELEANPDKHQIENLSLVRYKNIYAWTVTDVEAYAQPRPYERPTGAVNWVDLQYFGEIRSAAVRQRGVIAKLDRKKRCKKKAKKEHDRLKRKFPSVYAKEAREDSEWIPPRSAAFRKWCLWDSWQMCSVCSRMVPTDYRRSHAKGTAKGDPQIKACSHCKSNAAQGYWAPTPEDVPRRLRKLSAQTIEALRPLQIHPTFKKPFRAPHGYLIHADMMQFSFKPISVEEALTRLPRKERRRGEKALRYLKGSDGTPDTSSYVEFWRMHQKFLRHRERAIERGDIWADAPVKRMPANFIETAGLEYEEEEMREEDAAWQPAATRQSAKASFLAKVHSAVIGYNSDPQLLQFVYDLWLFTTIGGAKNASGVGIREALANKPYSPEVWRTYHTALVDLQRQIGWPSLFITIAPYEWSFPYHAWMEDELAKSLKERLHLPVSETLHLAHVLTQAVKSLLADTSEGIFAAGPEQGSVVYWVARLEFQDGKRKRRVHRDAQHYHGRGTPHAHILLWLRDVQNMNFANKIHAHLPEEADAEMLDLVTGSQLDWQTSGWPVREEPTEVTKSGTIQLYHPKKAHAQNCRAYLPDVLAALRCHCDVLASDGRAMVLKYCVSH</sequence>
<evidence type="ECO:0000313" key="2">
    <source>
        <dbReference type="Proteomes" id="UP000649617"/>
    </source>
</evidence>
<comment type="caution">
    <text evidence="1">The sequence shown here is derived from an EMBL/GenBank/DDBJ whole genome shotgun (WGS) entry which is preliminary data.</text>
</comment>
<dbReference type="OrthoDB" id="416437at2759"/>
<dbReference type="InterPro" id="IPR015947">
    <property type="entry name" value="PUA-like_sf"/>
</dbReference>
<protein>
    <recommendedName>
        <fullName evidence="3">Helitron helicase-like domain-containing protein</fullName>
    </recommendedName>
</protein>
<dbReference type="AlphaFoldDB" id="A0A812Q118"/>
<dbReference type="EMBL" id="CAJNIZ010014838">
    <property type="protein sequence ID" value="CAE7366985.1"/>
    <property type="molecule type" value="Genomic_DNA"/>
</dbReference>
<dbReference type="Proteomes" id="UP000649617">
    <property type="component" value="Unassembled WGS sequence"/>
</dbReference>
<organism evidence="1 2">
    <name type="scientific">Symbiodinium pilosum</name>
    <name type="common">Dinoflagellate</name>
    <dbReference type="NCBI Taxonomy" id="2952"/>
    <lineage>
        <taxon>Eukaryota</taxon>
        <taxon>Sar</taxon>
        <taxon>Alveolata</taxon>
        <taxon>Dinophyceae</taxon>
        <taxon>Suessiales</taxon>
        <taxon>Symbiodiniaceae</taxon>
        <taxon>Symbiodinium</taxon>
    </lineage>
</organism>
<keyword evidence="2" id="KW-1185">Reference proteome</keyword>
<gene>
    <name evidence="1" type="ORF">SPIL2461_LOCUS8876</name>
</gene>
<reference evidence="1" key="1">
    <citation type="submission" date="2021-02" db="EMBL/GenBank/DDBJ databases">
        <authorList>
            <person name="Dougan E. K."/>
            <person name="Rhodes N."/>
            <person name="Thang M."/>
            <person name="Chan C."/>
        </authorList>
    </citation>
    <scope>NUCLEOTIDE SEQUENCE</scope>
</reference>
<dbReference type="SUPFAM" id="SSF88697">
    <property type="entry name" value="PUA domain-like"/>
    <property type="match status" value="1"/>
</dbReference>
<proteinExistence type="predicted"/>
<dbReference type="Gene3D" id="2.30.130.30">
    <property type="entry name" value="Hypothetical protein"/>
    <property type="match status" value="1"/>
</dbReference>